<dbReference type="GO" id="GO:0016151">
    <property type="term" value="F:nickel cation binding"/>
    <property type="evidence" value="ECO:0007669"/>
    <property type="project" value="UniProtKB-UniRule"/>
</dbReference>
<organism evidence="3 4">
    <name type="scientific">Nocardioides ganghwensis</name>
    <dbReference type="NCBI Taxonomy" id="252230"/>
    <lineage>
        <taxon>Bacteria</taxon>
        <taxon>Bacillati</taxon>
        <taxon>Actinomycetota</taxon>
        <taxon>Actinomycetes</taxon>
        <taxon>Propionibacteriales</taxon>
        <taxon>Nocardioidaceae</taxon>
        <taxon>Nocardioides</taxon>
    </lineage>
</organism>
<name>A0A4Q2SIL2_9ACTN</name>
<comment type="caution">
    <text evidence="3">The sequence shown here is derived from an EMBL/GenBank/DDBJ whole genome shotgun (WGS) entry which is preliminary data.</text>
</comment>
<evidence type="ECO:0000313" key="4">
    <source>
        <dbReference type="Proteomes" id="UP000293291"/>
    </source>
</evidence>
<dbReference type="OrthoDB" id="8677206at2"/>
<comment type="subunit">
    <text evidence="2">UreD, UreF and UreG form a complex that acts as a GTP-hydrolysis-dependent molecular chaperone, activating the urease apoprotein by helping to assemble the nickel containing metallocenter of UreC. The UreE protein probably delivers the nickel.</text>
</comment>
<dbReference type="InterPro" id="IPR002669">
    <property type="entry name" value="UreD"/>
</dbReference>
<keyword evidence="1 2" id="KW-0143">Chaperone</keyword>
<comment type="subcellular location">
    <subcellularLocation>
        <location evidence="2">Cytoplasm</location>
    </subcellularLocation>
</comment>
<dbReference type="Proteomes" id="UP000293291">
    <property type="component" value="Unassembled WGS sequence"/>
</dbReference>
<dbReference type="HAMAP" id="MF_01384">
    <property type="entry name" value="UreD"/>
    <property type="match status" value="1"/>
</dbReference>
<accession>A0A4Q2SIL2</accession>
<dbReference type="GO" id="GO:0005737">
    <property type="term" value="C:cytoplasm"/>
    <property type="evidence" value="ECO:0007669"/>
    <property type="project" value="UniProtKB-SubCell"/>
</dbReference>
<keyword evidence="4" id="KW-1185">Reference proteome</keyword>
<evidence type="ECO:0000256" key="1">
    <source>
        <dbReference type="ARBA" id="ARBA00023186"/>
    </source>
</evidence>
<keyword evidence="2" id="KW-0963">Cytoplasm</keyword>
<comment type="function">
    <text evidence="2">Required for maturation of urease via the functional incorporation of the urease nickel metallocenter.</text>
</comment>
<reference evidence="3 4" key="1">
    <citation type="submission" date="2019-01" db="EMBL/GenBank/DDBJ databases">
        <title>Novel species of Nocardioides.</title>
        <authorList>
            <person name="Liu Q."/>
            <person name="Xin Y.-H."/>
        </authorList>
    </citation>
    <scope>NUCLEOTIDE SEQUENCE [LARGE SCALE GENOMIC DNA]</scope>
    <source>
        <strain evidence="3 4">CGMCC 4.6875</strain>
    </source>
</reference>
<sequence>MTILLPDRETARGTTLAVTPTDGRVHVRISTPGDPAAPCLRPMLIDSGARHARVALVPDGALLLAGDAVRVDVEVGPGIRLELVEPTGTVAFDMRGGDASWDVRLRLARDATVVWAGEPFVVASGARVRRSTVVDMEGGARLVLRETLVMGRHGERGGHLEQVWSAHGPGGVPVLVEEAVLDDRSDRPGILGGHRALGTVVALGVPVDPELCPEGRLDLEGGGTVWRGLAHEAHRAVPPEVWRAALTACPQNS</sequence>
<proteinExistence type="inferred from homology"/>
<dbReference type="RefSeq" id="WP_129453796.1">
    <property type="nucleotide sequence ID" value="NZ_JACXYX010000004.1"/>
</dbReference>
<dbReference type="AlphaFoldDB" id="A0A4Q2SIL2"/>
<evidence type="ECO:0000256" key="2">
    <source>
        <dbReference type="HAMAP-Rule" id="MF_01384"/>
    </source>
</evidence>
<keyword evidence="2" id="KW-0996">Nickel insertion</keyword>
<protein>
    <recommendedName>
        <fullName evidence="2">Urease accessory protein UreD</fullName>
    </recommendedName>
</protein>
<gene>
    <name evidence="2" type="primary">ureD</name>
    <name evidence="3" type="ORF">EUA07_04445</name>
</gene>
<comment type="similarity">
    <text evidence="2">Belongs to the UreD family.</text>
</comment>
<dbReference type="Pfam" id="PF01774">
    <property type="entry name" value="UreD"/>
    <property type="match status" value="1"/>
</dbReference>
<dbReference type="EMBL" id="SDWU01000004">
    <property type="protein sequence ID" value="RYC03698.1"/>
    <property type="molecule type" value="Genomic_DNA"/>
</dbReference>
<evidence type="ECO:0000313" key="3">
    <source>
        <dbReference type="EMBL" id="RYC03698.1"/>
    </source>
</evidence>